<evidence type="ECO:0000313" key="4">
    <source>
        <dbReference type="EMBL" id="VDM68877.1"/>
    </source>
</evidence>
<sequence>MFSFQPNYWLQSQGFIALAQAPSSLIEWRGLDAQNDRKEPSAAPVCIVLEPTKELIEQTHENLIKFSKNVSDPKIRCVSLAAGMNMSQLLHELDKGVDIVTGGVGRILDMIETHKLSTNGLNFIVIDEADQILSSFKQQLERFLAKIPTVSSNGMRLQVIACSATLHNMQITQFADKYMNFPQWIDLKGMDSVAETVHHVVCWVDPINDKQWIRIMHSPNHLQVS</sequence>
<name>A0A3P7IXD6_STRVU</name>
<dbReference type="PROSITE" id="PS51192">
    <property type="entry name" value="HELICASE_ATP_BIND_1"/>
    <property type="match status" value="1"/>
</dbReference>
<keyword evidence="2" id="KW-0347">Helicase</keyword>
<dbReference type="AlphaFoldDB" id="A0A3P7IXD6"/>
<dbReference type="SMART" id="SM00487">
    <property type="entry name" value="DEXDc"/>
    <property type="match status" value="1"/>
</dbReference>
<evidence type="ECO:0000259" key="3">
    <source>
        <dbReference type="PROSITE" id="PS51192"/>
    </source>
</evidence>
<gene>
    <name evidence="4" type="ORF">SVUK_LOCUS3875</name>
</gene>
<proteinExistence type="predicted"/>
<keyword evidence="5" id="KW-1185">Reference proteome</keyword>
<reference evidence="4 5" key="1">
    <citation type="submission" date="2018-11" db="EMBL/GenBank/DDBJ databases">
        <authorList>
            <consortium name="Pathogen Informatics"/>
        </authorList>
    </citation>
    <scope>NUCLEOTIDE SEQUENCE [LARGE SCALE GENOMIC DNA]</scope>
</reference>
<evidence type="ECO:0000256" key="2">
    <source>
        <dbReference type="ARBA" id="ARBA00022806"/>
    </source>
</evidence>
<dbReference type="Pfam" id="PF00270">
    <property type="entry name" value="DEAD"/>
    <property type="match status" value="1"/>
</dbReference>
<dbReference type="GO" id="GO:0005524">
    <property type="term" value="F:ATP binding"/>
    <property type="evidence" value="ECO:0007669"/>
    <property type="project" value="InterPro"/>
</dbReference>
<dbReference type="EMBL" id="UYYB01010301">
    <property type="protein sequence ID" value="VDM68877.1"/>
    <property type="molecule type" value="Genomic_DNA"/>
</dbReference>
<keyword evidence="2" id="KW-0067">ATP-binding</keyword>
<protein>
    <recommendedName>
        <fullName evidence="3">Helicase ATP-binding domain-containing protein</fullName>
    </recommendedName>
</protein>
<dbReference type="GO" id="GO:0004386">
    <property type="term" value="F:helicase activity"/>
    <property type="evidence" value="ECO:0007669"/>
    <property type="project" value="UniProtKB-KW"/>
</dbReference>
<keyword evidence="1" id="KW-0378">Hydrolase</keyword>
<dbReference type="InterPro" id="IPR014001">
    <property type="entry name" value="Helicase_ATP-bd"/>
</dbReference>
<dbReference type="OrthoDB" id="1735at2759"/>
<feature type="domain" description="Helicase ATP-binding" evidence="3">
    <location>
        <begin position="6"/>
        <end position="184"/>
    </location>
</feature>
<dbReference type="SUPFAM" id="SSF52540">
    <property type="entry name" value="P-loop containing nucleoside triphosphate hydrolases"/>
    <property type="match status" value="1"/>
</dbReference>
<dbReference type="InterPro" id="IPR027417">
    <property type="entry name" value="P-loop_NTPase"/>
</dbReference>
<dbReference type="GO" id="GO:0016787">
    <property type="term" value="F:hydrolase activity"/>
    <property type="evidence" value="ECO:0007669"/>
    <property type="project" value="UniProtKB-KW"/>
</dbReference>
<dbReference type="Proteomes" id="UP000270094">
    <property type="component" value="Unassembled WGS sequence"/>
</dbReference>
<organism evidence="4 5">
    <name type="scientific">Strongylus vulgaris</name>
    <name type="common">Blood worm</name>
    <dbReference type="NCBI Taxonomy" id="40348"/>
    <lineage>
        <taxon>Eukaryota</taxon>
        <taxon>Metazoa</taxon>
        <taxon>Ecdysozoa</taxon>
        <taxon>Nematoda</taxon>
        <taxon>Chromadorea</taxon>
        <taxon>Rhabditida</taxon>
        <taxon>Rhabditina</taxon>
        <taxon>Rhabditomorpha</taxon>
        <taxon>Strongyloidea</taxon>
        <taxon>Strongylidae</taxon>
        <taxon>Strongylus</taxon>
    </lineage>
</organism>
<dbReference type="GO" id="GO:0003676">
    <property type="term" value="F:nucleic acid binding"/>
    <property type="evidence" value="ECO:0007669"/>
    <property type="project" value="InterPro"/>
</dbReference>
<keyword evidence="2" id="KW-0547">Nucleotide-binding</keyword>
<evidence type="ECO:0000313" key="5">
    <source>
        <dbReference type="Proteomes" id="UP000270094"/>
    </source>
</evidence>
<dbReference type="PANTHER" id="PTHR47958">
    <property type="entry name" value="ATP-DEPENDENT RNA HELICASE DBP3"/>
    <property type="match status" value="1"/>
</dbReference>
<dbReference type="Gene3D" id="3.40.50.300">
    <property type="entry name" value="P-loop containing nucleotide triphosphate hydrolases"/>
    <property type="match status" value="1"/>
</dbReference>
<evidence type="ECO:0000256" key="1">
    <source>
        <dbReference type="ARBA" id="ARBA00022801"/>
    </source>
</evidence>
<dbReference type="InterPro" id="IPR011545">
    <property type="entry name" value="DEAD/DEAH_box_helicase_dom"/>
</dbReference>
<accession>A0A3P7IXD6</accession>